<keyword evidence="3 8" id="KW-0597">Phosphoprotein</keyword>
<evidence type="ECO:0000313" key="11">
    <source>
        <dbReference type="EMBL" id="UVI29749.1"/>
    </source>
</evidence>
<keyword evidence="4" id="KW-0902">Two-component regulatory system</keyword>
<dbReference type="Proteomes" id="UP001057877">
    <property type="component" value="Chromosome"/>
</dbReference>
<dbReference type="SMART" id="SM00448">
    <property type="entry name" value="REC"/>
    <property type="match status" value="1"/>
</dbReference>
<dbReference type="InterPro" id="IPR009057">
    <property type="entry name" value="Homeodomain-like_sf"/>
</dbReference>
<dbReference type="InterPro" id="IPR011006">
    <property type="entry name" value="CheY-like_superfamily"/>
</dbReference>
<evidence type="ECO:0000256" key="7">
    <source>
        <dbReference type="ARBA" id="ARBA00023163"/>
    </source>
</evidence>
<dbReference type="InterPro" id="IPR051552">
    <property type="entry name" value="HptR"/>
</dbReference>
<dbReference type="SUPFAM" id="SSF46689">
    <property type="entry name" value="Homeodomain-like"/>
    <property type="match status" value="2"/>
</dbReference>
<dbReference type="Gene3D" id="3.40.50.2300">
    <property type="match status" value="1"/>
</dbReference>
<keyword evidence="2" id="KW-0963">Cytoplasm</keyword>
<gene>
    <name evidence="11" type="ORF">L1F29_30810</name>
</gene>
<dbReference type="InterPro" id="IPR018062">
    <property type="entry name" value="HTH_AraC-typ_CS"/>
</dbReference>
<evidence type="ECO:0000256" key="5">
    <source>
        <dbReference type="ARBA" id="ARBA00023015"/>
    </source>
</evidence>
<evidence type="ECO:0000259" key="10">
    <source>
        <dbReference type="PROSITE" id="PS50110"/>
    </source>
</evidence>
<dbReference type="SMART" id="SM00342">
    <property type="entry name" value="HTH_ARAC"/>
    <property type="match status" value="1"/>
</dbReference>
<dbReference type="RefSeq" id="WP_258385836.1">
    <property type="nucleotide sequence ID" value="NZ_CP091430.1"/>
</dbReference>
<evidence type="ECO:0000256" key="1">
    <source>
        <dbReference type="ARBA" id="ARBA00004496"/>
    </source>
</evidence>
<dbReference type="EMBL" id="CP091430">
    <property type="protein sequence ID" value="UVI29749.1"/>
    <property type="molecule type" value="Genomic_DNA"/>
</dbReference>
<feature type="domain" description="Response regulatory" evidence="10">
    <location>
        <begin position="3"/>
        <end position="120"/>
    </location>
</feature>
<comment type="subcellular location">
    <subcellularLocation>
        <location evidence="1">Cytoplasm</location>
    </subcellularLocation>
</comment>
<evidence type="ECO:0000256" key="2">
    <source>
        <dbReference type="ARBA" id="ARBA00022490"/>
    </source>
</evidence>
<accession>A0ABY5S7R6</accession>
<keyword evidence="5" id="KW-0805">Transcription regulation</keyword>
<protein>
    <submittedName>
        <fullName evidence="11">Response regulator</fullName>
    </submittedName>
</protein>
<dbReference type="Pfam" id="PF00072">
    <property type="entry name" value="Response_reg"/>
    <property type="match status" value="1"/>
</dbReference>
<dbReference type="PANTHER" id="PTHR42713">
    <property type="entry name" value="HISTIDINE KINASE-RELATED"/>
    <property type="match status" value="1"/>
</dbReference>
<keyword evidence="7" id="KW-0804">Transcription</keyword>
<organism evidence="11 12">
    <name type="scientific">Paenibacillus spongiae</name>
    <dbReference type="NCBI Taxonomy" id="2909671"/>
    <lineage>
        <taxon>Bacteria</taxon>
        <taxon>Bacillati</taxon>
        <taxon>Bacillota</taxon>
        <taxon>Bacilli</taxon>
        <taxon>Bacillales</taxon>
        <taxon>Paenibacillaceae</taxon>
        <taxon>Paenibacillus</taxon>
    </lineage>
</organism>
<name>A0ABY5S7R6_9BACL</name>
<dbReference type="PROSITE" id="PS50110">
    <property type="entry name" value="RESPONSE_REGULATORY"/>
    <property type="match status" value="1"/>
</dbReference>
<dbReference type="InterPro" id="IPR018060">
    <property type="entry name" value="HTH_AraC"/>
</dbReference>
<evidence type="ECO:0000256" key="4">
    <source>
        <dbReference type="ARBA" id="ARBA00023012"/>
    </source>
</evidence>
<proteinExistence type="predicted"/>
<sequence length="263" mass="30074">MIKALIVDDEYLVRLGLRKTIAWERLGIEIVGEAEDGQTGLEEALKHRPEIIITDIKMPFLDGIEMMKQVKDSRLDVSFIVLSGYGDFEYAKGAIRYGAAEYLLKPVENDKLEEVLERVVGRIAGERTVARLGKEKVYANLVAVLKTVRMRKTKSASPLIDQAVAYIHGHYAEELSIAAIAEQLHISPSYLMHLFKEDMHCTVVDYVTEYRIGQAKRFLKERTYKIYEVSAMVGYQDHRYFGQLFKKATGLTPREFVKSTLYE</sequence>
<dbReference type="PROSITE" id="PS01124">
    <property type="entry name" value="HTH_ARAC_FAMILY_2"/>
    <property type="match status" value="1"/>
</dbReference>
<evidence type="ECO:0000313" key="12">
    <source>
        <dbReference type="Proteomes" id="UP001057877"/>
    </source>
</evidence>
<dbReference type="PANTHER" id="PTHR42713:SF3">
    <property type="entry name" value="TRANSCRIPTIONAL REGULATORY PROTEIN HPTR"/>
    <property type="match status" value="1"/>
</dbReference>
<dbReference type="Gene3D" id="1.10.10.60">
    <property type="entry name" value="Homeodomain-like"/>
    <property type="match status" value="2"/>
</dbReference>
<evidence type="ECO:0000256" key="3">
    <source>
        <dbReference type="ARBA" id="ARBA00022553"/>
    </source>
</evidence>
<dbReference type="InterPro" id="IPR001789">
    <property type="entry name" value="Sig_transdc_resp-reg_receiver"/>
</dbReference>
<evidence type="ECO:0000256" key="6">
    <source>
        <dbReference type="ARBA" id="ARBA00023125"/>
    </source>
</evidence>
<dbReference type="CDD" id="cd17536">
    <property type="entry name" value="REC_YesN-like"/>
    <property type="match status" value="1"/>
</dbReference>
<keyword evidence="12" id="KW-1185">Reference proteome</keyword>
<dbReference type="Pfam" id="PF12833">
    <property type="entry name" value="HTH_18"/>
    <property type="match status" value="1"/>
</dbReference>
<feature type="modified residue" description="4-aspartylphosphate" evidence="8">
    <location>
        <position position="55"/>
    </location>
</feature>
<reference evidence="11" key="1">
    <citation type="submission" date="2022-01" db="EMBL/GenBank/DDBJ databases">
        <title>Paenibacillus spongiae sp. nov., isolated from marine sponge.</title>
        <authorList>
            <person name="Li Z."/>
            <person name="Zhang M."/>
        </authorList>
    </citation>
    <scope>NUCLEOTIDE SEQUENCE</scope>
    <source>
        <strain evidence="11">PHS-Z3</strain>
    </source>
</reference>
<evidence type="ECO:0000256" key="8">
    <source>
        <dbReference type="PROSITE-ProRule" id="PRU00169"/>
    </source>
</evidence>
<evidence type="ECO:0000259" key="9">
    <source>
        <dbReference type="PROSITE" id="PS01124"/>
    </source>
</evidence>
<dbReference type="PROSITE" id="PS00041">
    <property type="entry name" value="HTH_ARAC_FAMILY_1"/>
    <property type="match status" value="1"/>
</dbReference>
<feature type="domain" description="HTH araC/xylS-type" evidence="9">
    <location>
        <begin position="161"/>
        <end position="259"/>
    </location>
</feature>
<keyword evidence="6" id="KW-0238">DNA-binding</keyword>
<dbReference type="SUPFAM" id="SSF52172">
    <property type="entry name" value="CheY-like"/>
    <property type="match status" value="1"/>
</dbReference>